<comment type="function">
    <text evidence="10">Lyase that catalyzes the covalent linking of the heme group to the cytochrome C apoprotein to produce the mature functional cytochrome.</text>
</comment>
<name>A0A9P8LBD0_9PEZI</name>
<keyword evidence="5 10" id="KW-0999">Mitochondrion inner membrane</keyword>
<feature type="region of interest" description="Disordered" evidence="11">
    <location>
        <begin position="1"/>
        <end position="73"/>
    </location>
</feature>
<keyword evidence="4 10" id="KW-0479">Metal-binding</keyword>
<evidence type="ECO:0000256" key="2">
    <source>
        <dbReference type="ARBA" id="ARBA00007255"/>
    </source>
</evidence>
<protein>
    <recommendedName>
        <fullName evidence="10">Holocytochrome c-type synthase</fullName>
        <ecNumber evidence="10">4.4.1.17</ecNumber>
    </recommendedName>
</protein>
<evidence type="ECO:0000313" key="13">
    <source>
        <dbReference type="Proteomes" id="UP000750711"/>
    </source>
</evidence>
<dbReference type="GO" id="GO:0046872">
    <property type="term" value="F:metal ion binding"/>
    <property type="evidence" value="ECO:0007669"/>
    <property type="project" value="UniProtKB-KW"/>
</dbReference>
<reference evidence="12" key="1">
    <citation type="submission" date="2021-03" db="EMBL/GenBank/DDBJ databases">
        <title>Comparative genomics and phylogenomic investigation of the class Geoglossomycetes provide insights into ecological specialization and systematics.</title>
        <authorList>
            <person name="Melie T."/>
            <person name="Pirro S."/>
            <person name="Miller A.N."/>
            <person name="Quandt A."/>
        </authorList>
    </citation>
    <scope>NUCLEOTIDE SEQUENCE</scope>
    <source>
        <strain evidence="12">CAQ_001_2017</strain>
    </source>
</reference>
<dbReference type="InterPro" id="IPR000511">
    <property type="entry name" value="Holocyt_c/c1_synthase"/>
</dbReference>
<evidence type="ECO:0000256" key="6">
    <source>
        <dbReference type="ARBA" id="ARBA00023004"/>
    </source>
</evidence>
<evidence type="ECO:0000256" key="9">
    <source>
        <dbReference type="ARBA" id="ARBA00023239"/>
    </source>
</evidence>
<accession>A0A9P8LBD0</accession>
<evidence type="ECO:0000256" key="1">
    <source>
        <dbReference type="ARBA" id="ARBA00004273"/>
    </source>
</evidence>
<feature type="compositionally biased region" description="Polar residues" evidence="11">
    <location>
        <begin position="1"/>
        <end position="13"/>
    </location>
</feature>
<evidence type="ECO:0000256" key="3">
    <source>
        <dbReference type="ARBA" id="ARBA00022617"/>
    </source>
</evidence>
<evidence type="ECO:0000256" key="7">
    <source>
        <dbReference type="ARBA" id="ARBA00023128"/>
    </source>
</evidence>
<dbReference type="PROSITE" id="PS00821">
    <property type="entry name" value="CYTO_HEME_LYASE_1"/>
    <property type="match status" value="1"/>
</dbReference>
<dbReference type="Proteomes" id="UP000750711">
    <property type="component" value="Unassembled WGS sequence"/>
</dbReference>
<dbReference type="Pfam" id="PF01265">
    <property type="entry name" value="Cyto_heme_lyase"/>
    <property type="match status" value="1"/>
</dbReference>
<dbReference type="PROSITE" id="PS00822">
    <property type="entry name" value="CYTO_HEME_LYASE_2"/>
    <property type="match status" value="1"/>
</dbReference>
<organism evidence="12 13">
    <name type="scientific">Trichoglossum hirsutum</name>
    <dbReference type="NCBI Taxonomy" id="265104"/>
    <lineage>
        <taxon>Eukaryota</taxon>
        <taxon>Fungi</taxon>
        <taxon>Dikarya</taxon>
        <taxon>Ascomycota</taxon>
        <taxon>Pezizomycotina</taxon>
        <taxon>Geoglossomycetes</taxon>
        <taxon>Geoglossales</taxon>
        <taxon>Geoglossaceae</taxon>
        <taxon>Trichoglossum</taxon>
    </lineage>
</organism>
<keyword evidence="6 10" id="KW-0408">Iron</keyword>
<dbReference type="EC" id="4.4.1.17" evidence="10"/>
<evidence type="ECO:0000256" key="5">
    <source>
        <dbReference type="ARBA" id="ARBA00022792"/>
    </source>
</evidence>
<comment type="caution">
    <text evidence="12">The sequence shown here is derived from an EMBL/GenBank/DDBJ whole genome shotgun (WGS) entry which is preliminary data.</text>
</comment>
<keyword evidence="9 10" id="KW-0456">Lyase</keyword>
<keyword evidence="13" id="KW-1185">Reference proteome</keyword>
<dbReference type="PANTHER" id="PTHR12743">
    <property type="entry name" value="CYTOCHROME C1 HEME LYASE"/>
    <property type="match status" value="1"/>
</dbReference>
<feature type="compositionally biased region" description="Polar residues" evidence="11">
    <location>
        <begin position="89"/>
        <end position="104"/>
    </location>
</feature>
<evidence type="ECO:0000313" key="12">
    <source>
        <dbReference type="EMBL" id="KAH0559051.1"/>
    </source>
</evidence>
<dbReference type="AlphaFoldDB" id="A0A9P8LBD0"/>
<dbReference type="GO" id="GO:0005743">
    <property type="term" value="C:mitochondrial inner membrane"/>
    <property type="evidence" value="ECO:0007669"/>
    <property type="project" value="UniProtKB-SubCell"/>
</dbReference>
<evidence type="ECO:0000256" key="4">
    <source>
        <dbReference type="ARBA" id="ARBA00022723"/>
    </source>
</evidence>
<dbReference type="EMBL" id="JAGHQM010000676">
    <property type="protein sequence ID" value="KAH0559051.1"/>
    <property type="molecule type" value="Genomic_DNA"/>
</dbReference>
<keyword evidence="3 10" id="KW-0349">Heme</keyword>
<comment type="similarity">
    <text evidence="2 10">Belongs to the cytochrome c-type heme lyase family.</text>
</comment>
<feature type="region of interest" description="Disordered" evidence="11">
    <location>
        <begin position="87"/>
        <end position="110"/>
    </location>
</feature>
<gene>
    <name evidence="12" type="ORF">GP486_004358</name>
</gene>
<evidence type="ECO:0000256" key="8">
    <source>
        <dbReference type="ARBA" id="ARBA00023136"/>
    </source>
</evidence>
<dbReference type="GO" id="GO:0004408">
    <property type="term" value="F:holocytochrome-c synthase activity"/>
    <property type="evidence" value="ECO:0007669"/>
    <property type="project" value="UniProtKB-EC"/>
</dbReference>
<sequence length="258" mass="28646">MVRNSSSTTTEQPTCPVDHTTRAAWLENSRNQQNTPTGASSTLGANGDSCDSSKIDQSLPQSRPSFTAAKGSRLGVAREISTIPRADVSTLSSGRPANNEQESGASPAGNWIYPSEEMFFNAMRRKNYDPQTEDMHTIVPIHNAVNERVWKEIKEWEQGRGAERCGGPRLHSFSGTASALTPKARLNMLLGYHAPFDRHDWVVDRCGQRIEYVIDFYSGRAKPGDTSGKLNFYLDVRPKLNSLEGIRMRIGRLLGGWF</sequence>
<keyword evidence="7 10" id="KW-0496">Mitochondrion</keyword>
<proteinExistence type="inferred from homology"/>
<keyword evidence="8 10" id="KW-0472">Membrane</keyword>
<comment type="subcellular location">
    <subcellularLocation>
        <location evidence="1 10">Mitochondrion inner membrane</location>
    </subcellularLocation>
</comment>
<feature type="compositionally biased region" description="Polar residues" evidence="11">
    <location>
        <begin position="28"/>
        <end position="65"/>
    </location>
</feature>
<evidence type="ECO:0000256" key="11">
    <source>
        <dbReference type="SAM" id="MobiDB-lite"/>
    </source>
</evidence>
<evidence type="ECO:0000256" key="10">
    <source>
        <dbReference type="RuleBase" id="RU363130"/>
    </source>
</evidence>
<comment type="catalytic activity">
    <reaction evidence="10">
        <text>holo-[cytochrome c] = apo-[cytochrome c] + heme b</text>
        <dbReference type="Rhea" id="RHEA:22648"/>
        <dbReference type="Rhea" id="RHEA-COMP:10725"/>
        <dbReference type="Rhea" id="RHEA-COMP:10726"/>
        <dbReference type="ChEBI" id="CHEBI:29950"/>
        <dbReference type="ChEBI" id="CHEBI:60344"/>
        <dbReference type="ChEBI" id="CHEBI:83739"/>
        <dbReference type="EC" id="4.4.1.17"/>
    </reaction>
</comment>
<dbReference type="PANTHER" id="PTHR12743:SF0">
    <property type="entry name" value="HOLOCYTOCHROME C-TYPE SYNTHASE"/>
    <property type="match status" value="1"/>
</dbReference>